<reference evidence="1 2" key="1">
    <citation type="submission" date="2014-06" db="EMBL/GenBank/DDBJ databases">
        <title>Evolutionary Origins and Diversification of the Mycorrhizal Mutualists.</title>
        <authorList>
            <consortium name="DOE Joint Genome Institute"/>
            <consortium name="Mycorrhizal Genomics Consortium"/>
            <person name="Kohler A."/>
            <person name="Kuo A."/>
            <person name="Nagy L.G."/>
            <person name="Floudas D."/>
            <person name="Copeland A."/>
            <person name="Barry K.W."/>
            <person name="Cichocki N."/>
            <person name="Veneault-Fourrey C."/>
            <person name="LaButti K."/>
            <person name="Lindquist E.A."/>
            <person name="Lipzen A."/>
            <person name="Lundell T."/>
            <person name="Morin E."/>
            <person name="Murat C."/>
            <person name="Riley R."/>
            <person name="Ohm R."/>
            <person name="Sun H."/>
            <person name="Tunlid A."/>
            <person name="Henrissat B."/>
            <person name="Grigoriev I.V."/>
            <person name="Hibbett D.S."/>
            <person name="Martin F."/>
        </authorList>
    </citation>
    <scope>NUCLEOTIDE SEQUENCE [LARGE SCALE GENOMIC DNA]</scope>
    <source>
        <strain evidence="1 2">SS14</strain>
    </source>
</reference>
<evidence type="ECO:0000313" key="2">
    <source>
        <dbReference type="Proteomes" id="UP000054279"/>
    </source>
</evidence>
<dbReference type="EMBL" id="KN837156">
    <property type="protein sequence ID" value="KIJ38895.1"/>
    <property type="molecule type" value="Genomic_DNA"/>
</dbReference>
<protein>
    <submittedName>
        <fullName evidence="1">Uncharacterized protein</fullName>
    </submittedName>
</protein>
<dbReference type="Proteomes" id="UP000054279">
    <property type="component" value="Unassembled WGS sequence"/>
</dbReference>
<name>A0A0C9VM21_SPHS4</name>
<dbReference type="AlphaFoldDB" id="A0A0C9VM21"/>
<gene>
    <name evidence="1" type="ORF">M422DRAFT_32970</name>
</gene>
<evidence type="ECO:0000313" key="1">
    <source>
        <dbReference type="EMBL" id="KIJ38895.1"/>
    </source>
</evidence>
<accession>A0A0C9VM21</accession>
<dbReference type="HOGENOM" id="CLU_1050409_0_0_1"/>
<organism evidence="1 2">
    <name type="scientific">Sphaerobolus stellatus (strain SS14)</name>
    <dbReference type="NCBI Taxonomy" id="990650"/>
    <lineage>
        <taxon>Eukaryota</taxon>
        <taxon>Fungi</taxon>
        <taxon>Dikarya</taxon>
        <taxon>Basidiomycota</taxon>
        <taxon>Agaricomycotina</taxon>
        <taxon>Agaricomycetes</taxon>
        <taxon>Phallomycetidae</taxon>
        <taxon>Geastrales</taxon>
        <taxon>Sphaerobolaceae</taxon>
        <taxon>Sphaerobolus</taxon>
    </lineage>
</organism>
<proteinExistence type="predicted"/>
<dbReference type="OrthoDB" id="3209743at2759"/>
<sequence length="265" mass="30254">MSDSYQSLTFIPVEPSQFKDILGDHVLPMDEMETAYERAYGYILQKVSQLKNGHGWKDWEYSPEDMLFNIAPLSESFIFSLPLSFSSFFDDALNTQWSSIFDGCDKLLEVEMEFGEKSLTNKGSFPPPLVDIVYLLQCFAPGMLLVSPQEALGATVRGLPSLKWIDENSKILQDIFLKPEILQGLRSASIDFDFQDYMERRLTTSNTPPAEEAFYDYADRDWSVDDDNWVNKSEYESLDYEYCDIGCGYCGHCADAVVYGLDSEF</sequence>
<keyword evidence="2" id="KW-1185">Reference proteome</keyword>